<proteinExistence type="predicted"/>
<sequence>MFWILRSYHNQTWQEPISFEQLREWLFGENSDIYPLWNDFNRYVLKPALLEFQTIGWAVDVTVEKRGRRTDTLLFKMTNTQGSAETPELSKSKKALTLGEITEFRELLAAKYKELPALYDRLRLDFELKEYQAREVVNTISDLTAYQLVTKVLYEVRLALSDRKPLKSLAAYTLSQLKAVLPVYQSLGEVVGNPAEPASQGKATKSPQQQQLEEARLRLQFVQQEAPATLFSEQDKAARTVELEAEIAALTKQLEQR</sequence>
<dbReference type="InterPro" id="IPR036388">
    <property type="entry name" value="WH-like_DNA-bd_sf"/>
</dbReference>
<dbReference type="SUPFAM" id="SSF46785">
    <property type="entry name" value="Winged helix' DNA-binding domain"/>
    <property type="match status" value="1"/>
</dbReference>
<organism evidence="1 2">
    <name type="scientific">Hymenobacter setariae</name>
    <dbReference type="NCBI Taxonomy" id="2594794"/>
    <lineage>
        <taxon>Bacteria</taxon>
        <taxon>Pseudomonadati</taxon>
        <taxon>Bacteroidota</taxon>
        <taxon>Cytophagia</taxon>
        <taxon>Cytophagales</taxon>
        <taxon>Hymenobacteraceae</taxon>
        <taxon>Hymenobacter</taxon>
    </lineage>
</organism>
<evidence type="ECO:0000313" key="2">
    <source>
        <dbReference type="Proteomes" id="UP000317624"/>
    </source>
</evidence>
<dbReference type="Proteomes" id="UP000317624">
    <property type="component" value="Unassembled WGS sequence"/>
</dbReference>
<dbReference type="EMBL" id="VMRJ01000008">
    <property type="protein sequence ID" value="TVT36947.1"/>
    <property type="molecule type" value="Genomic_DNA"/>
</dbReference>
<evidence type="ECO:0000313" key="1">
    <source>
        <dbReference type="EMBL" id="TVT36947.1"/>
    </source>
</evidence>
<dbReference type="OrthoDB" id="9122127at2"/>
<comment type="caution">
    <text evidence="1">The sequence shown here is derived from an EMBL/GenBank/DDBJ whole genome shotgun (WGS) entry which is preliminary data.</text>
</comment>
<dbReference type="InterPro" id="IPR036390">
    <property type="entry name" value="WH_DNA-bd_sf"/>
</dbReference>
<protein>
    <submittedName>
        <fullName evidence="1">Replication initiation protein</fullName>
    </submittedName>
</protein>
<keyword evidence="2" id="KW-1185">Reference proteome</keyword>
<accession>A0A558BKA8</accession>
<dbReference type="AlphaFoldDB" id="A0A558BKA8"/>
<reference evidence="1 2" key="1">
    <citation type="submission" date="2019-07" db="EMBL/GenBank/DDBJ databases">
        <title>Hymenobacter sp. straun FUR1 Genome sequencing and assembly.</title>
        <authorList>
            <person name="Chhetri G."/>
        </authorList>
    </citation>
    <scope>NUCLEOTIDE SEQUENCE [LARGE SCALE GENOMIC DNA]</scope>
    <source>
        <strain evidence="1 2">Fur1</strain>
    </source>
</reference>
<name>A0A558BKA8_9BACT</name>
<gene>
    <name evidence="1" type="ORF">FNT36_24060</name>
</gene>
<dbReference type="RefSeq" id="WP_144853080.1">
    <property type="nucleotide sequence ID" value="NZ_VMRJ01000008.1"/>
</dbReference>
<dbReference type="Pfam" id="PF21205">
    <property type="entry name" value="Rep3_C"/>
    <property type="match status" value="1"/>
</dbReference>
<dbReference type="Gene3D" id="1.10.10.10">
    <property type="entry name" value="Winged helix-like DNA-binding domain superfamily/Winged helix DNA-binding domain"/>
    <property type="match status" value="1"/>
</dbReference>